<dbReference type="AlphaFoldDB" id="A0A097ATX6"/>
<dbReference type="NCBIfam" id="TIGR02433">
    <property type="entry name" value="lysidine_TilS_C"/>
    <property type="match status" value="1"/>
</dbReference>
<dbReference type="InterPro" id="IPR020825">
    <property type="entry name" value="Phe-tRNA_synthase-like_B3/B4"/>
</dbReference>
<comment type="domain">
    <text evidence="8">The N-terminal region contains the highly conserved SGGXDS motif, predicted to be a P-loop motif involved in ATP binding.</text>
</comment>
<accession>A0A097ATX6</accession>
<dbReference type="EMBL" id="CP009170">
    <property type="protein sequence ID" value="AIS53266.1"/>
    <property type="molecule type" value="Genomic_DNA"/>
</dbReference>
<dbReference type="Pfam" id="PF01171">
    <property type="entry name" value="ATP_bind_3"/>
    <property type="match status" value="1"/>
</dbReference>
<keyword evidence="11" id="KW-1185">Reference proteome</keyword>
<evidence type="ECO:0000256" key="3">
    <source>
        <dbReference type="ARBA" id="ARBA00022598"/>
    </source>
</evidence>
<dbReference type="CDD" id="cd01992">
    <property type="entry name" value="TilS_N"/>
    <property type="match status" value="1"/>
</dbReference>
<dbReference type="Gene3D" id="3.50.40.10">
    <property type="entry name" value="Phenylalanyl-trna Synthetase, Chain B, domain 3"/>
    <property type="match status" value="1"/>
</dbReference>
<dbReference type="PANTHER" id="PTHR43033">
    <property type="entry name" value="TRNA(ILE)-LYSIDINE SYNTHASE-RELATED"/>
    <property type="match status" value="1"/>
</dbReference>
<feature type="binding site" evidence="8">
    <location>
        <begin position="26"/>
        <end position="31"/>
    </location>
    <ligand>
        <name>ATP</name>
        <dbReference type="ChEBI" id="CHEBI:30616"/>
    </ligand>
</feature>
<evidence type="ECO:0000256" key="8">
    <source>
        <dbReference type="HAMAP-Rule" id="MF_01161"/>
    </source>
</evidence>
<protein>
    <recommendedName>
        <fullName evidence="8">tRNA(Ile)-lysidine synthase</fullName>
        <ecNumber evidence="8">6.3.4.19</ecNumber>
    </recommendedName>
    <alternativeName>
        <fullName evidence="8">tRNA(Ile)-2-lysyl-cytidine synthase</fullName>
    </alternativeName>
    <alternativeName>
        <fullName evidence="8">tRNA(Ile)-lysidine synthetase</fullName>
    </alternativeName>
</protein>
<keyword evidence="6 8" id="KW-0067">ATP-binding</keyword>
<evidence type="ECO:0000256" key="5">
    <source>
        <dbReference type="ARBA" id="ARBA00022741"/>
    </source>
</evidence>
<dbReference type="SMART" id="SM00977">
    <property type="entry name" value="TilS_C"/>
    <property type="match status" value="1"/>
</dbReference>
<dbReference type="eggNOG" id="COG0037">
    <property type="taxonomic scope" value="Bacteria"/>
</dbReference>
<evidence type="ECO:0000256" key="7">
    <source>
        <dbReference type="ARBA" id="ARBA00048539"/>
    </source>
</evidence>
<dbReference type="InterPro" id="IPR014729">
    <property type="entry name" value="Rossmann-like_a/b/a_fold"/>
</dbReference>
<keyword evidence="5 8" id="KW-0547">Nucleotide-binding</keyword>
<dbReference type="Proteomes" id="UP000029669">
    <property type="component" value="Chromosome"/>
</dbReference>
<evidence type="ECO:0000256" key="1">
    <source>
        <dbReference type="ARBA" id="ARBA00004496"/>
    </source>
</evidence>
<dbReference type="OrthoDB" id="9807403at2"/>
<dbReference type="KEGG" id="tki:TKV_c21330"/>
<evidence type="ECO:0000256" key="4">
    <source>
        <dbReference type="ARBA" id="ARBA00022694"/>
    </source>
</evidence>
<dbReference type="Gene3D" id="1.20.59.20">
    <property type="match status" value="1"/>
</dbReference>
<dbReference type="InterPro" id="IPR011063">
    <property type="entry name" value="TilS/TtcA_N"/>
</dbReference>
<dbReference type="InterPro" id="IPR012796">
    <property type="entry name" value="Lysidine-tRNA-synth_C"/>
</dbReference>
<dbReference type="HAMAP" id="MF_01161">
    <property type="entry name" value="tRNA_Ile_lys_synt"/>
    <property type="match status" value="1"/>
</dbReference>
<evidence type="ECO:0000259" key="9">
    <source>
        <dbReference type="SMART" id="SM00977"/>
    </source>
</evidence>
<sequence>MIEKVVSTIKKYKMIEKDDGIVMGVSGGPDSLCMFDILYNLKDVFHVKLYVVHVNHMIRGEDAKRDARFVEELCRKLNVPFFLFERDVKSIAKEKGYSEEEAGRLVRYEAFNQVLKEVKANKIAVAHNKNDLVETVFLNIIRGSGVTGLVGIKPVNGNIIRPLIKIEREEIENYLRERGLQPVIDVTNYKEFYKRNKIRLSLIPYINKIFDVDIVENIYRMSKIILEENEYLEKESEKLFDEVCTHKQDEVLADIEELKSQHIAIQRRIVRLMYQKLKGDFYGLEYIHVEDVLSLLDKQTSSKVDLPFEIEVLKSYNNLIMRKVKPKEIKPFWNKLSIPGVTEIEGIGRFETTVTEIDEVKNFNTGKYKKVFDYNKMQGEVVVRSRQPGDVISPINMKGSKKLKEFFVDEKIPREIRDEIPLIAIGNEIVWVVGYRMSDKFKVDENTKKVVIIQYTKY</sequence>
<dbReference type="STRING" id="2325.TKV_c21330"/>
<comment type="similarity">
    <text evidence="8">Belongs to the tRNA(Ile)-lysidine synthase family.</text>
</comment>
<keyword evidence="3 8" id="KW-0436">Ligase</keyword>
<dbReference type="GO" id="GO:0006400">
    <property type="term" value="P:tRNA modification"/>
    <property type="evidence" value="ECO:0007669"/>
    <property type="project" value="UniProtKB-UniRule"/>
</dbReference>
<keyword evidence="4 8" id="KW-0819">tRNA processing</keyword>
<comment type="function">
    <text evidence="8">Ligates lysine onto the cytidine present at position 34 of the AUA codon-specific tRNA(Ile) that contains the anticodon CAU, in an ATP-dependent manner. Cytidine is converted to lysidine, thus changing the amino acid specificity of the tRNA from methionine to isoleucine.</text>
</comment>
<dbReference type="NCBIfam" id="TIGR02432">
    <property type="entry name" value="lysidine_TilS_N"/>
    <property type="match status" value="1"/>
</dbReference>
<dbReference type="GO" id="GO:0005737">
    <property type="term" value="C:cytoplasm"/>
    <property type="evidence" value="ECO:0007669"/>
    <property type="project" value="UniProtKB-SubCell"/>
</dbReference>
<dbReference type="InterPro" id="IPR012094">
    <property type="entry name" value="tRNA_Ile_lys_synt"/>
</dbReference>
<evidence type="ECO:0000313" key="10">
    <source>
        <dbReference type="EMBL" id="AIS53266.1"/>
    </source>
</evidence>
<dbReference type="SUPFAM" id="SSF52402">
    <property type="entry name" value="Adenine nucleotide alpha hydrolases-like"/>
    <property type="match status" value="1"/>
</dbReference>
<dbReference type="Gene3D" id="3.40.50.620">
    <property type="entry name" value="HUPs"/>
    <property type="match status" value="1"/>
</dbReference>
<comment type="subcellular location">
    <subcellularLocation>
        <location evidence="1 8">Cytoplasm</location>
    </subcellularLocation>
</comment>
<proteinExistence type="inferred from homology"/>
<name>A0A097ATX6_THEKI</name>
<evidence type="ECO:0000313" key="11">
    <source>
        <dbReference type="Proteomes" id="UP000029669"/>
    </source>
</evidence>
<dbReference type="GO" id="GO:0032267">
    <property type="term" value="F:tRNA(Ile)-lysidine synthase activity"/>
    <property type="evidence" value="ECO:0007669"/>
    <property type="project" value="UniProtKB-EC"/>
</dbReference>
<organism evidence="10 11">
    <name type="scientific">Thermoanaerobacter kivui</name>
    <name type="common">Acetogenium kivui</name>
    <dbReference type="NCBI Taxonomy" id="2325"/>
    <lineage>
        <taxon>Bacteria</taxon>
        <taxon>Bacillati</taxon>
        <taxon>Bacillota</taxon>
        <taxon>Clostridia</taxon>
        <taxon>Thermoanaerobacterales</taxon>
        <taxon>Thermoanaerobacteraceae</taxon>
        <taxon>Thermoanaerobacter</taxon>
    </lineage>
</organism>
<dbReference type="GO" id="GO:0005524">
    <property type="term" value="F:ATP binding"/>
    <property type="evidence" value="ECO:0007669"/>
    <property type="project" value="UniProtKB-UniRule"/>
</dbReference>
<dbReference type="HOGENOM" id="CLU_018869_0_1_9"/>
<feature type="domain" description="Lysidine-tRNA(Ile) synthetase C-terminal" evidence="9">
    <location>
        <begin position="381"/>
        <end position="453"/>
    </location>
</feature>
<dbReference type="SUPFAM" id="SSF82829">
    <property type="entry name" value="MesJ substrate recognition domain-like"/>
    <property type="match status" value="1"/>
</dbReference>
<dbReference type="Pfam" id="PF11734">
    <property type="entry name" value="TilS_C"/>
    <property type="match status" value="1"/>
</dbReference>
<dbReference type="SUPFAM" id="SSF56037">
    <property type="entry name" value="PheT/TilS domain"/>
    <property type="match status" value="1"/>
</dbReference>
<comment type="catalytic activity">
    <reaction evidence="7 8">
        <text>cytidine(34) in tRNA(Ile2) + L-lysine + ATP = lysidine(34) in tRNA(Ile2) + AMP + diphosphate + H(+)</text>
        <dbReference type="Rhea" id="RHEA:43744"/>
        <dbReference type="Rhea" id="RHEA-COMP:10625"/>
        <dbReference type="Rhea" id="RHEA-COMP:10670"/>
        <dbReference type="ChEBI" id="CHEBI:15378"/>
        <dbReference type="ChEBI" id="CHEBI:30616"/>
        <dbReference type="ChEBI" id="CHEBI:32551"/>
        <dbReference type="ChEBI" id="CHEBI:33019"/>
        <dbReference type="ChEBI" id="CHEBI:82748"/>
        <dbReference type="ChEBI" id="CHEBI:83665"/>
        <dbReference type="ChEBI" id="CHEBI:456215"/>
        <dbReference type="EC" id="6.3.4.19"/>
    </reaction>
</comment>
<evidence type="ECO:0000256" key="2">
    <source>
        <dbReference type="ARBA" id="ARBA00022490"/>
    </source>
</evidence>
<evidence type="ECO:0000256" key="6">
    <source>
        <dbReference type="ARBA" id="ARBA00022840"/>
    </source>
</evidence>
<dbReference type="PANTHER" id="PTHR43033:SF1">
    <property type="entry name" value="TRNA(ILE)-LYSIDINE SYNTHASE-RELATED"/>
    <property type="match status" value="1"/>
</dbReference>
<reference evidence="11" key="1">
    <citation type="journal article" date="2015" name="Genome Announc.">
        <title>Whole-Genome Sequences of 80 Environmental and Clinical Isolates of Burkholderia pseudomallei.</title>
        <authorList>
            <person name="Johnson S.L."/>
            <person name="Baker A.L."/>
            <person name="Chain P.S."/>
            <person name="Currie B.J."/>
            <person name="Daligault H.E."/>
            <person name="Davenport K.W."/>
            <person name="Davis C.B."/>
            <person name="Inglis T.J."/>
            <person name="Kaestli M."/>
            <person name="Koren S."/>
            <person name="Mayo M."/>
            <person name="Merritt A.J."/>
            <person name="Price E.P."/>
            <person name="Sarovich D.S."/>
            <person name="Warner J."/>
            <person name="Rosovitz M.J."/>
        </authorList>
    </citation>
    <scope>NUCLEOTIDE SEQUENCE [LARGE SCALE GENOMIC DNA]</scope>
    <source>
        <strain evidence="11">DSM 2030</strain>
    </source>
</reference>
<gene>
    <name evidence="8 10" type="primary">tilS</name>
    <name evidence="10" type="ORF">TKV_c21330</name>
</gene>
<dbReference type="RefSeq" id="WP_049685879.1">
    <property type="nucleotide sequence ID" value="NZ_CP009170.1"/>
</dbReference>
<dbReference type="InterPro" id="IPR012795">
    <property type="entry name" value="tRNA_Ile_lys_synt_N"/>
</dbReference>
<dbReference type="EC" id="6.3.4.19" evidence="8"/>
<keyword evidence="2 8" id="KW-0963">Cytoplasm</keyword>